<dbReference type="EMBL" id="CABPSJ010000002">
    <property type="protein sequence ID" value="VVD89193.1"/>
    <property type="molecule type" value="Genomic_DNA"/>
</dbReference>
<dbReference type="RefSeq" id="WP_081636187.1">
    <property type="nucleotide sequence ID" value="NZ_CABPSJ010000002.1"/>
</dbReference>
<gene>
    <name evidence="1" type="ORF">PCO31110_01524</name>
</gene>
<dbReference type="Proteomes" id="UP000337189">
    <property type="component" value="Unassembled WGS sequence"/>
</dbReference>
<dbReference type="AlphaFoldDB" id="A0A5E4TQ01"/>
<evidence type="ECO:0000313" key="1">
    <source>
        <dbReference type="EMBL" id="VVD89193.1"/>
    </source>
</evidence>
<name>A0A5E4TQ01_9BURK</name>
<accession>A0A5E4TQ01</accession>
<evidence type="ECO:0000313" key="2">
    <source>
        <dbReference type="Proteomes" id="UP000337189"/>
    </source>
</evidence>
<reference evidence="1 2" key="1">
    <citation type="submission" date="2019-08" db="EMBL/GenBank/DDBJ databases">
        <authorList>
            <person name="Peeters C."/>
        </authorList>
    </citation>
    <scope>NUCLEOTIDE SEQUENCE [LARGE SCALE GENOMIC DNA]</scope>
    <source>
        <strain evidence="1 2">LMG 31110</strain>
    </source>
</reference>
<dbReference type="OrthoDB" id="9104048at2"/>
<sequence>MAQAPSPDPRNNKPLRDGTSLMAYLHVLRKAHIALVGRDKGHQRFQQVVTLGHAKKYIEELMPLLLAERDRHRKARRSDGLRHT</sequence>
<proteinExistence type="predicted"/>
<organism evidence="1 2">
    <name type="scientific">Pandoraea communis</name>
    <dbReference type="NCBI Taxonomy" id="2508297"/>
    <lineage>
        <taxon>Bacteria</taxon>
        <taxon>Pseudomonadati</taxon>
        <taxon>Pseudomonadota</taxon>
        <taxon>Betaproteobacteria</taxon>
        <taxon>Burkholderiales</taxon>
        <taxon>Burkholderiaceae</taxon>
        <taxon>Pandoraea</taxon>
    </lineage>
</organism>
<protein>
    <submittedName>
        <fullName evidence="1">Uncharacterized protein</fullName>
    </submittedName>
</protein>